<dbReference type="OrthoDB" id="2832510at2759"/>
<sequence>MQCLDIPVPCCVQKLIFEPPVRLPNLQDIKAVNLIRNFGNEFGRRSDEIDQACNLASGPSDMVILLERPHKSQTYHGTFGEFVKRCKTLKSVDKLIRFSSKGARSIHTVTVLDAFSFKPEDSTPIPSERCHQLIEEILKLKKPKVVLCCWNQPCEQPFVAQFKSHGVGTWPFRHQVDIEGFSTIAIRSFHPAAAVCYDESRKACCRMLLICHFVLAFAQLAGSAAVPEWMETICKNSSTEYSGSQRNGLSNLVSLTKTPIILNILRKMMEIKIRRTVYPHSEGRRAEDQRQQVNALLRRLFASGYNKGAQDITKLCLLWRDYKYYEPSTRQDILNRLIELGSQQNLYQGQGAVSAFSPARKSYYVGFVDDEDDADLEKQLASLNVSENRSSVDDEIMALARLQRRLSHQKNLLQRIEDAVTEVSSHIQLSIKLQITIFSHDRTDLSKIIVEQAKDMYRYLEEVTAFIMASPAVLAGDEGLVHHEEQPKRSLAQRPDARRIMDSVILDLEILSNQAFRCILLYSGLIAQGRILFSPSQDSNDDVLQTLFDAPRNLRDKTAGIKSALDTLMVLREQLNNPNHLFKRENHVKLPYEDKGVSALYK</sequence>
<evidence type="ECO:0000313" key="2">
    <source>
        <dbReference type="Proteomes" id="UP000030753"/>
    </source>
</evidence>
<accession>W9HGS5</accession>
<reference evidence="1 2" key="1">
    <citation type="submission" date="2011-06" db="EMBL/GenBank/DDBJ databases">
        <title>The Genome Sequence of Fusarium oxysporum FOSC 3-a.</title>
        <authorList>
            <consortium name="The Broad Institute Genome Sequencing Platform"/>
            <person name="Ma L.-J."/>
            <person name="Gale L.R."/>
            <person name="Schwartz D.C."/>
            <person name="Zhou S."/>
            <person name="Corby-Kistler H."/>
            <person name="Young S.K."/>
            <person name="Zeng Q."/>
            <person name="Gargeya S."/>
            <person name="Fitzgerald M."/>
            <person name="Haas B."/>
            <person name="Abouelleil A."/>
            <person name="Alvarado L."/>
            <person name="Arachchi H.M."/>
            <person name="Berlin A."/>
            <person name="Brown A."/>
            <person name="Chapman S.B."/>
            <person name="Chen Z."/>
            <person name="Dunbar C."/>
            <person name="Freedman E."/>
            <person name="Gearin G."/>
            <person name="Gellesch M."/>
            <person name="Goldberg J."/>
            <person name="Griggs A."/>
            <person name="Gujja S."/>
            <person name="Heiman D."/>
            <person name="Howarth C."/>
            <person name="Larson L."/>
            <person name="Lui A."/>
            <person name="MacDonald P.J.P."/>
            <person name="Mehta T."/>
            <person name="Montmayeur A."/>
            <person name="Murphy C."/>
            <person name="Neiman D."/>
            <person name="Pearson M."/>
            <person name="Priest M."/>
            <person name="Roberts A."/>
            <person name="Saif S."/>
            <person name="Shea T."/>
            <person name="Shenoy N."/>
            <person name="Sisk P."/>
            <person name="Stolte C."/>
            <person name="Sykes S."/>
            <person name="Wortman J."/>
            <person name="Nusbaum C."/>
            <person name="Birren B."/>
        </authorList>
    </citation>
    <scope>NUCLEOTIDE SEQUENCE [LARGE SCALE GENOMIC DNA]</scope>
    <source>
        <strain evidence="2">FOSC 3-a</strain>
        <strain evidence="1">NRRL 32931</strain>
    </source>
</reference>
<dbReference type="EMBL" id="JH717871">
    <property type="protein sequence ID" value="EWY79391.1"/>
    <property type="molecule type" value="Genomic_DNA"/>
</dbReference>
<dbReference type="EMBL" id="JH717871">
    <property type="protein sequence ID" value="EWY79392.1"/>
    <property type="molecule type" value="Genomic_DNA"/>
</dbReference>
<protein>
    <submittedName>
        <fullName evidence="1">Uncharacterized protein</fullName>
    </submittedName>
</protein>
<proteinExistence type="predicted"/>
<evidence type="ECO:0000313" key="1">
    <source>
        <dbReference type="EMBL" id="EWY79391.1"/>
    </source>
</evidence>
<gene>
    <name evidence="1" type="ORF">FOYG_17439</name>
</gene>
<dbReference type="HOGENOM" id="CLU_031308_0_0_1"/>
<dbReference type="AlphaFoldDB" id="W9HGS5"/>
<organism evidence="1 2">
    <name type="scientific">Fusarium oxysporum NRRL 32931</name>
    <dbReference type="NCBI Taxonomy" id="660029"/>
    <lineage>
        <taxon>Eukaryota</taxon>
        <taxon>Fungi</taxon>
        <taxon>Dikarya</taxon>
        <taxon>Ascomycota</taxon>
        <taxon>Pezizomycotina</taxon>
        <taxon>Sordariomycetes</taxon>
        <taxon>Hypocreomycetidae</taxon>
        <taxon>Hypocreales</taxon>
        <taxon>Nectriaceae</taxon>
        <taxon>Fusarium</taxon>
        <taxon>Fusarium oxysporum species complex</taxon>
    </lineage>
</organism>
<name>W9HGS5_FUSOX</name>
<reference evidence="1" key="2">
    <citation type="submission" date="2012-06" db="EMBL/GenBank/DDBJ databases">
        <title>Annotation of the Genome Sequence of Fusarium oxysporum NRRL32931.</title>
        <authorList>
            <consortium name="The Broad Institute Genomics Platform"/>
            <person name="Ma L.-J."/>
            <person name="Corby-Kistler H."/>
            <person name="Broz K."/>
            <person name="Gale L.R."/>
            <person name="Jonkers W."/>
            <person name="O'Donnell K."/>
            <person name="Ploetz R."/>
            <person name="Steinberg C."/>
            <person name="Schwartz D.C."/>
            <person name="VanEtten H."/>
            <person name="Zhou S."/>
            <person name="Young S.K."/>
            <person name="Zeng Q."/>
            <person name="Gargeya S."/>
            <person name="Fitzgerald M."/>
            <person name="Abouelleil A."/>
            <person name="Alvarado L."/>
            <person name="Chapman S.B."/>
            <person name="Gainer-Dewar J."/>
            <person name="Goldberg J."/>
            <person name="Griggs A."/>
            <person name="Gujja S."/>
            <person name="Hansen M."/>
            <person name="Howarth C."/>
            <person name="Imamovic A."/>
            <person name="Ireland A."/>
            <person name="Larimer J."/>
            <person name="McCowan C."/>
            <person name="Murphy C."/>
            <person name="Pearson M."/>
            <person name="Poon T.W."/>
            <person name="Priest M."/>
            <person name="Roberts A."/>
            <person name="Saif S."/>
            <person name="Shea T."/>
            <person name="Sykes S."/>
            <person name="Wortman J."/>
            <person name="Nusbaum C."/>
            <person name="Birren B."/>
        </authorList>
    </citation>
    <scope>NUCLEOTIDE SEQUENCE</scope>
    <source>
        <strain evidence="1">NRRL 32931</strain>
    </source>
</reference>
<dbReference type="Proteomes" id="UP000030753">
    <property type="component" value="Unassembled WGS sequence"/>
</dbReference>